<reference evidence="2" key="1">
    <citation type="submission" date="2020-03" db="EMBL/GenBank/DDBJ databases">
        <title>Studies in the Genomics of Life Span.</title>
        <authorList>
            <person name="Glass D."/>
        </authorList>
    </citation>
    <scope>NUCLEOTIDE SEQUENCE</scope>
    <source>
        <strain evidence="2">SUZIE</strain>
        <tissue evidence="2">Muscle</tissue>
    </source>
</reference>
<sequence>MLGLVVPPRGRPAPFGAAALRCHCRRMPASSVSGERPDPAWRRAKSESLRVRVPGRKTAGGRGPGPSPRRPSRRGLGRQSPWSPGTEVRMEACGRGAGWGQGAGEGLSRGGITSSRERRRPAVGLASRFPRGPAGRAPTPGWSGLFWAHRSRGSVAGGRRTGSVGRLDPSSVCRPSFPTSPASFQDSPARTRGVGVQEGCGAGPGPASPSAAVQLVIPWVDIQKLERTCNVFLADTIRITMQNKEHDSSMFLILDVVLKIMEQLVDVMLRRLLDNEAGHTSPVLYLTSMCSEHKFGDLEMVSCHSSKEREDTIPPLHPGPLTVVLQPLGSQNPDSRLVGEATPSLLCHGHWSLGNDHGGCGT</sequence>
<dbReference type="EMBL" id="JAATJV010400023">
    <property type="protein sequence ID" value="MBZ3885458.1"/>
    <property type="molecule type" value="Genomic_DNA"/>
</dbReference>
<feature type="region of interest" description="Disordered" evidence="1">
    <location>
        <begin position="28"/>
        <end position="121"/>
    </location>
</feature>
<feature type="region of interest" description="Disordered" evidence="1">
    <location>
        <begin position="154"/>
        <end position="194"/>
    </location>
</feature>
<feature type="compositionally biased region" description="Polar residues" evidence="1">
    <location>
        <begin position="177"/>
        <end position="188"/>
    </location>
</feature>
<name>A0AA41N883_SCICA</name>
<accession>A0AA41N883</accession>
<feature type="compositionally biased region" description="Basic and acidic residues" evidence="1">
    <location>
        <begin position="35"/>
        <end position="50"/>
    </location>
</feature>
<evidence type="ECO:0000313" key="2">
    <source>
        <dbReference type="EMBL" id="MBZ3885458.1"/>
    </source>
</evidence>
<dbReference type="Proteomes" id="UP001166674">
    <property type="component" value="Unassembled WGS sequence"/>
</dbReference>
<evidence type="ECO:0000256" key="1">
    <source>
        <dbReference type="SAM" id="MobiDB-lite"/>
    </source>
</evidence>
<proteinExistence type="predicted"/>
<dbReference type="AlphaFoldDB" id="A0AA41N883"/>
<gene>
    <name evidence="2" type="ORF">SUZIE_183045</name>
</gene>
<organism evidence="2 3">
    <name type="scientific">Sciurus carolinensis</name>
    <name type="common">Eastern gray squirrel</name>
    <dbReference type="NCBI Taxonomy" id="30640"/>
    <lineage>
        <taxon>Eukaryota</taxon>
        <taxon>Metazoa</taxon>
        <taxon>Chordata</taxon>
        <taxon>Craniata</taxon>
        <taxon>Vertebrata</taxon>
        <taxon>Euteleostomi</taxon>
        <taxon>Mammalia</taxon>
        <taxon>Eutheria</taxon>
        <taxon>Euarchontoglires</taxon>
        <taxon>Glires</taxon>
        <taxon>Rodentia</taxon>
        <taxon>Sciuromorpha</taxon>
        <taxon>Sciuridae</taxon>
        <taxon>Sciurinae</taxon>
        <taxon>Sciurini</taxon>
        <taxon>Sciurus</taxon>
    </lineage>
</organism>
<evidence type="ECO:0000313" key="3">
    <source>
        <dbReference type="Proteomes" id="UP001166674"/>
    </source>
</evidence>
<protein>
    <submittedName>
        <fullName evidence="2">TBC1 domain family member 8</fullName>
    </submittedName>
</protein>
<keyword evidence="3" id="KW-1185">Reference proteome</keyword>
<feature type="compositionally biased region" description="Gly residues" evidence="1">
    <location>
        <begin position="95"/>
        <end position="109"/>
    </location>
</feature>
<comment type="caution">
    <text evidence="2">The sequence shown here is derived from an EMBL/GenBank/DDBJ whole genome shotgun (WGS) entry which is preliminary data.</text>
</comment>